<evidence type="ECO:0000259" key="3">
    <source>
        <dbReference type="PROSITE" id="PS51031"/>
    </source>
</evidence>
<dbReference type="PROSITE" id="PS51031">
    <property type="entry name" value="BESS"/>
    <property type="match status" value="1"/>
</dbReference>
<keyword evidence="5" id="KW-1185">Reference proteome</keyword>
<evidence type="ECO:0000313" key="5">
    <source>
        <dbReference type="Proteomes" id="UP000478052"/>
    </source>
</evidence>
<protein>
    <submittedName>
        <fullName evidence="4">BESS domain-containing protein</fullName>
    </submittedName>
</protein>
<evidence type="ECO:0000256" key="1">
    <source>
        <dbReference type="PROSITE-ProRule" id="PRU00371"/>
    </source>
</evidence>
<dbReference type="OrthoDB" id="6147983at2759"/>
<dbReference type="InterPro" id="IPR004210">
    <property type="entry name" value="BESS_motif"/>
</dbReference>
<organism evidence="4 5">
    <name type="scientific">Aphis craccivora</name>
    <name type="common">Cowpea aphid</name>
    <dbReference type="NCBI Taxonomy" id="307492"/>
    <lineage>
        <taxon>Eukaryota</taxon>
        <taxon>Metazoa</taxon>
        <taxon>Ecdysozoa</taxon>
        <taxon>Arthropoda</taxon>
        <taxon>Hexapoda</taxon>
        <taxon>Insecta</taxon>
        <taxon>Pterygota</taxon>
        <taxon>Neoptera</taxon>
        <taxon>Paraneoptera</taxon>
        <taxon>Hemiptera</taxon>
        <taxon>Sternorrhyncha</taxon>
        <taxon>Aphidomorpha</taxon>
        <taxon>Aphidoidea</taxon>
        <taxon>Aphididae</taxon>
        <taxon>Aphidini</taxon>
        <taxon>Aphis</taxon>
        <taxon>Aphis</taxon>
    </lineage>
</organism>
<dbReference type="GO" id="GO:0003677">
    <property type="term" value="F:DNA binding"/>
    <property type="evidence" value="ECO:0007669"/>
    <property type="project" value="InterPro"/>
</dbReference>
<comment type="caution">
    <text evidence="4">The sequence shown here is derived from an EMBL/GenBank/DDBJ whole genome shotgun (WGS) entry which is preliminary data.</text>
</comment>
<proteinExistence type="predicted"/>
<comment type="subcellular location">
    <subcellularLocation>
        <location evidence="1">Nucleus</location>
    </subcellularLocation>
</comment>
<feature type="compositionally biased region" description="Low complexity" evidence="2">
    <location>
        <begin position="194"/>
        <end position="208"/>
    </location>
</feature>
<evidence type="ECO:0000256" key="2">
    <source>
        <dbReference type="SAM" id="MobiDB-lite"/>
    </source>
</evidence>
<gene>
    <name evidence="4" type="ORF">FWK35_00029236</name>
</gene>
<dbReference type="GO" id="GO:0005634">
    <property type="term" value="C:nucleus"/>
    <property type="evidence" value="ECO:0007669"/>
    <property type="project" value="UniProtKB-SubCell"/>
</dbReference>
<reference evidence="4 5" key="1">
    <citation type="submission" date="2019-08" db="EMBL/GenBank/DDBJ databases">
        <title>Whole genome of Aphis craccivora.</title>
        <authorList>
            <person name="Voronova N.V."/>
            <person name="Shulinski R.S."/>
            <person name="Bandarenka Y.V."/>
            <person name="Zhorov D.G."/>
            <person name="Warner D."/>
        </authorList>
    </citation>
    <scope>NUCLEOTIDE SEQUENCE [LARGE SCALE GENOMIC DNA]</scope>
    <source>
        <strain evidence="4">180601</strain>
        <tissue evidence="4">Whole Body</tissue>
    </source>
</reference>
<name>A0A6G0VVP4_APHCR</name>
<dbReference type="Pfam" id="PF02944">
    <property type="entry name" value="BESS"/>
    <property type="match status" value="1"/>
</dbReference>
<dbReference type="EMBL" id="VUJU01011316">
    <property type="protein sequence ID" value="KAF0711286.1"/>
    <property type="molecule type" value="Genomic_DNA"/>
</dbReference>
<dbReference type="Proteomes" id="UP000478052">
    <property type="component" value="Unassembled WGS sequence"/>
</dbReference>
<keyword evidence="1" id="KW-0539">Nucleus</keyword>
<accession>A0A6G0VVP4</accession>
<dbReference type="AlphaFoldDB" id="A0A6G0VVP4"/>
<evidence type="ECO:0000313" key="4">
    <source>
        <dbReference type="EMBL" id="KAF0711286.1"/>
    </source>
</evidence>
<feature type="region of interest" description="Disordered" evidence="2">
    <location>
        <begin position="194"/>
        <end position="214"/>
    </location>
</feature>
<feature type="domain" description="BESS" evidence="3">
    <location>
        <begin position="106"/>
        <end position="145"/>
    </location>
</feature>
<sequence>MEFLKDYMLQHKTMTSNLTADDLDETTCTNVEESEVPNVEEEPDVTLQLNPGVNVDEEIDSEQSSSAQEFKKPKKIKKVLASEMIAEPMISYLKSKTTPKVNPIEDPPELLFLKSLVPDIKKLNNKNQRRFKNAVLNTLDQLLDEQETSSSATPTYTSNFSPLYSNNVQPNQQLTIQPQLLNQNTPQTTQFIFSESPELLSSSESSNSYQGYQK</sequence>